<dbReference type="GO" id="GO:0009307">
    <property type="term" value="P:DNA restriction-modification system"/>
    <property type="evidence" value="ECO:0007669"/>
    <property type="project" value="InterPro"/>
</dbReference>
<keyword evidence="3 7" id="KW-0489">Methyltransferase</keyword>
<dbReference type="Gene3D" id="3.40.50.150">
    <property type="entry name" value="Vaccinia Virus protein VP39"/>
    <property type="match status" value="1"/>
</dbReference>
<dbReference type="Pfam" id="PF02086">
    <property type="entry name" value="MethyltransfD12"/>
    <property type="match status" value="2"/>
</dbReference>
<evidence type="ECO:0000256" key="4">
    <source>
        <dbReference type="ARBA" id="ARBA00022679"/>
    </source>
</evidence>
<dbReference type="InterPro" id="IPR023095">
    <property type="entry name" value="Ade_MeTrfase_dom_2"/>
</dbReference>
<dbReference type="PIRSF" id="PIRSF036638">
    <property type="entry name" value="M_m6A_StsI"/>
    <property type="match status" value="1"/>
</dbReference>
<organism evidence="8 9">
    <name type="scientific">Rothia nasimurium</name>
    <dbReference type="NCBI Taxonomy" id="85336"/>
    <lineage>
        <taxon>Bacteria</taxon>
        <taxon>Bacillati</taxon>
        <taxon>Actinomycetota</taxon>
        <taxon>Actinomycetes</taxon>
        <taxon>Micrococcales</taxon>
        <taxon>Micrococcaceae</taxon>
        <taxon>Rothia</taxon>
    </lineage>
</organism>
<dbReference type="InterPro" id="IPR012327">
    <property type="entry name" value="MeTrfase_D12"/>
</dbReference>
<dbReference type="InterPro" id="IPR029063">
    <property type="entry name" value="SAM-dependent_MTases_sf"/>
</dbReference>
<dbReference type="Gene3D" id="1.10.1020.10">
    <property type="entry name" value="Adenine-specific Methyltransferase, Domain 2"/>
    <property type="match status" value="1"/>
</dbReference>
<dbReference type="PANTHER" id="PTHR30481:SF3">
    <property type="entry name" value="DNA ADENINE METHYLASE"/>
    <property type="match status" value="1"/>
</dbReference>
<evidence type="ECO:0000256" key="2">
    <source>
        <dbReference type="ARBA" id="ARBA00011900"/>
    </source>
</evidence>
<evidence type="ECO:0000256" key="5">
    <source>
        <dbReference type="ARBA" id="ARBA00022691"/>
    </source>
</evidence>
<dbReference type="PROSITE" id="PS00092">
    <property type="entry name" value="N6_MTASE"/>
    <property type="match status" value="1"/>
</dbReference>
<dbReference type="AlphaFoldDB" id="A0A1Y1RMD5"/>
<protein>
    <recommendedName>
        <fullName evidence="2 7">Site-specific DNA-methyltransferase (adenine-specific)</fullName>
        <ecNumber evidence="2 7">2.1.1.72</ecNumber>
    </recommendedName>
</protein>
<evidence type="ECO:0000313" key="8">
    <source>
        <dbReference type="EMBL" id="ORC15594.1"/>
    </source>
</evidence>
<dbReference type="Proteomes" id="UP000192359">
    <property type="component" value="Unassembled WGS sequence"/>
</dbReference>
<dbReference type="GO" id="GO:1904047">
    <property type="term" value="F:S-adenosyl-L-methionine binding"/>
    <property type="evidence" value="ECO:0007669"/>
    <property type="project" value="TreeGrafter"/>
</dbReference>
<name>A0A1Y1RMD5_9MICC</name>
<evidence type="ECO:0000256" key="6">
    <source>
        <dbReference type="ARBA" id="ARBA00047942"/>
    </source>
</evidence>
<dbReference type="SUPFAM" id="SSF53335">
    <property type="entry name" value="S-adenosyl-L-methionine-dependent methyltransferases"/>
    <property type="match status" value="2"/>
</dbReference>
<sequence>MRYIGSKLDLLEAIEQVIGKHATGQEAVFVDLFAGTNTVGRYFKTKYGVISNDMLYFSYLNAKATIENNKALSFTKLNDLGIRSPLDYLQKLGDAAATGKSVGYYERSYSPTGGAMYFTVENAKRIDVIRDTIQEWNNKELLTETEHAYLVSSLIEAIPYISNITGTYGAFLKKWDKRALKPLSLRPLVVTNNQRVNRSYNVDSNQLATQLEADIVYIDTPYNNRQYAPNYHVIENIARHTKPELKGTTRIFDWSTLKSDYATKKNAFAAMEDLISKVKAEHVVVSYNNEGIIPEEQFEELLKKYSIDNTVEVTKLPYRKYKSKVPSAHDNLYEIIYYISTSKSREKSPGVQMSQAQNEWAAPRNSYIKSPVNYVGGKFRLLNQLLPHFPHDIDTFVDLFSGGANVGINVPARKHIFNDMNYIINDMFRAMISSDPDDLVKQIRKTIAEHGLSKTDEESYKKFRDLYNSDPDPIKLYVLSSFSYNYQFRFNNDLKYNNPFGRNRSQFSDSMEKNLRRFIERVKSMDAVFIDGYFEDFDYSQLIRRDFVYLDPPYILTTGSYNDGNRGFRNWGTPQEVAMYEVLRDLNDRGIRFALSNAMEHKGKSHELLKKFVATEGFYVYDLDFSYNNSSYNTKSRNGSREVLVTNYLSPK</sequence>
<dbReference type="REBASE" id="201858">
    <property type="entry name" value="M.RnaPT32ORF7675P"/>
</dbReference>
<dbReference type="InterPro" id="IPR002052">
    <property type="entry name" value="DNA_methylase_N6_adenine_CS"/>
</dbReference>
<keyword evidence="5 7" id="KW-0949">S-adenosyl-L-methionine</keyword>
<evidence type="ECO:0000313" key="9">
    <source>
        <dbReference type="Proteomes" id="UP000192359"/>
    </source>
</evidence>
<dbReference type="RefSeq" id="WP_083093595.1">
    <property type="nucleotide sequence ID" value="NZ_LXWF01000043.1"/>
</dbReference>
<dbReference type="EC" id="2.1.1.72" evidence="2 7"/>
<dbReference type="PRINTS" id="PR00505">
    <property type="entry name" value="D12N6MTFRASE"/>
</dbReference>
<dbReference type="GO" id="GO:0006298">
    <property type="term" value="P:mismatch repair"/>
    <property type="evidence" value="ECO:0007669"/>
    <property type="project" value="TreeGrafter"/>
</dbReference>
<gene>
    <name evidence="8" type="ORF">A7979_07675</name>
</gene>
<dbReference type="GO" id="GO:0043565">
    <property type="term" value="F:sequence-specific DNA binding"/>
    <property type="evidence" value="ECO:0007669"/>
    <property type="project" value="TreeGrafter"/>
</dbReference>
<dbReference type="NCBIfam" id="TIGR00571">
    <property type="entry name" value="dam"/>
    <property type="match status" value="1"/>
</dbReference>
<accession>A0A1Y1RMD5</accession>
<dbReference type="OrthoDB" id="9773060at2"/>
<dbReference type="InterPro" id="IPR012186">
    <property type="entry name" value="Ade-mod_methylase_MStsI"/>
</dbReference>
<evidence type="ECO:0000256" key="7">
    <source>
        <dbReference type="RuleBase" id="RU361257"/>
    </source>
</evidence>
<keyword evidence="9" id="KW-1185">Reference proteome</keyword>
<dbReference type="GO" id="GO:0009007">
    <property type="term" value="F:site-specific DNA-methyltransferase (adenine-specific) activity"/>
    <property type="evidence" value="ECO:0007669"/>
    <property type="project" value="UniProtKB-UniRule"/>
</dbReference>
<reference evidence="8 9" key="1">
    <citation type="submission" date="2016-05" db="EMBL/GenBank/DDBJ databases">
        <title>Draft genome sequence of a porcine commensal Rothia nasimurium.</title>
        <authorList>
            <person name="Gaiser R.A."/>
            <person name="Van Baarlen P."/>
            <person name="Wells J.M."/>
        </authorList>
    </citation>
    <scope>NUCLEOTIDE SEQUENCE [LARGE SCALE GENOMIC DNA]</scope>
    <source>
        <strain evidence="8 9">PT-32</strain>
    </source>
</reference>
<comment type="caution">
    <text evidence="8">The sequence shown here is derived from an EMBL/GenBank/DDBJ whole genome shotgun (WGS) entry which is preliminary data.</text>
</comment>
<proteinExistence type="inferred from homology"/>
<dbReference type="EMBL" id="LXWF01000043">
    <property type="protein sequence ID" value="ORC15594.1"/>
    <property type="molecule type" value="Genomic_DNA"/>
</dbReference>
<dbReference type="GO" id="GO:0032259">
    <property type="term" value="P:methylation"/>
    <property type="evidence" value="ECO:0007669"/>
    <property type="project" value="UniProtKB-KW"/>
</dbReference>
<evidence type="ECO:0000256" key="1">
    <source>
        <dbReference type="ARBA" id="ARBA00006594"/>
    </source>
</evidence>
<comment type="similarity">
    <text evidence="1 7">Belongs to the N(4)/N(6)-methyltransferase family.</text>
</comment>
<keyword evidence="4 7" id="KW-0808">Transferase</keyword>
<evidence type="ECO:0000256" key="3">
    <source>
        <dbReference type="ARBA" id="ARBA00022603"/>
    </source>
</evidence>
<comment type="catalytic activity">
    <reaction evidence="6 7">
        <text>a 2'-deoxyadenosine in DNA + S-adenosyl-L-methionine = an N(6)-methyl-2'-deoxyadenosine in DNA + S-adenosyl-L-homocysteine + H(+)</text>
        <dbReference type="Rhea" id="RHEA:15197"/>
        <dbReference type="Rhea" id="RHEA-COMP:12418"/>
        <dbReference type="Rhea" id="RHEA-COMP:12419"/>
        <dbReference type="ChEBI" id="CHEBI:15378"/>
        <dbReference type="ChEBI" id="CHEBI:57856"/>
        <dbReference type="ChEBI" id="CHEBI:59789"/>
        <dbReference type="ChEBI" id="CHEBI:90615"/>
        <dbReference type="ChEBI" id="CHEBI:90616"/>
        <dbReference type="EC" id="2.1.1.72"/>
    </reaction>
</comment>
<dbReference type="PANTHER" id="PTHR30481">
    <property type="entry name" value="DNA ADENINE METHYLASE"/>
    <property type="match status" value="1"/>
</dbReference>